<name>A0ACB7YHM5_9ERIC</name>
<keyword evidence="2" id="KW-1185">Reference proteome</keyword>
<protein>
    <submittedName>
        <fullName evidence="1">Uncharacterized protein</fullName>
    </submittedName>
</protein>
<gene>
    <name evidence="1" type="ORF">Vadar_032885</name>
</gene>
<sequence length="141" mass="16223">MATSTNVTTPPTPTSVTTQPSTTISESDDLILHPQGPQRPGKPVCPFYKNNGRCGHRAVCVFHHPAELPPLEEPKKRKRREKKPKSLNYRTFTREEHLAYLKRIKETDVIRNPRIYYTFPKSKLANTYYPCLIEAAIEMEN</sequence>
<dbReference type="EMBL" id="CM037158">
    <property type="protein sequence ID" value="KAH7853071.1"/>
    <property type="molecule type" value="Genomic_DNA"/>
</dbReference>
<organism evidence="1 2">
    <name type="scientific">Vaccinium darrowii</name>
    <dbReference type="NCBI Taxonomy" id="229202"/>
    <lineage>
        <taxon>Eukaryota</taxon>
        <taxon>Viridiplantae</taxon>
        <taxon>Streptophyta</taxon>
        <taxon>Embryophyta</taxon>
        <taxon>Tracheophyta</taxon>
        <taxon>Spermatophyta</taxon>
        <taxon>Magnoliopsida</taxon>
        <taxon>eudicotyledons</taxon>
        <taxon>Gunneridae</taxon>
        <taxon>Pentapetalae</taxon>
        <taxon>asterids</taxon>
        <taxon>Ericales</taxon>
        <taxon>Ericaceae</taxon>
        <taxon>Vaccinioideae</taxon>
        <taxon>Vaccinieae</taxon>
        <taxon>Vaccinium</taxon>
    </lineage>
</organism>
<reference evidence="1 2" key="1">
    <citation type="journal article" date="2021" name="Hortic Res">
        <title>High-quality reference genome and annotation aids understanding of berry development for evergreen blueberry (Vaccinium darrowii).</title>
        <authorList>
            <person name="Yu J."/>
            <person name="Hulse-Kemp A.M."/>
            <person name="Babiker E."/>
            <person name="Staton M."/>
        </authorList>
    </citation>
    <scope>NUCLEOTIDE SEQUENCE [LARGE SCALE GENOMIC DNA]</scope>
    <source>
        <strain evidence="2">cv. NJ 8807/NJ 8810</strain>
        <tissue evidence="1">Young leaf</tissue>
    </source>
</reference>
<evidence type="ECO:0000313" key="1">
    <source>
        <dbReference type="EMBL" id="KAH7853071.1"/>
    </source>
</evidence>
<dbReference type="Proteomes" id="UP000828048">
    <property type="component" value="Chromosome 8"/>
</dbReference>
<accession>A0ACB7YHM5</accession>
<evidence type="ECO:0000313" key="2">
    <source>
        <dbReference type="Proteomes" id="UP000828048"/>
    </source>
</evidence>
<comment type="caution">
    <text evidence="1">The sequence shown here is derived from an EMBL/GenBank/DDBJ whole genome shotgun (WGS) entry which is preliminary data.</text>
</comment>
<proteinExistence type="predicted"/>